<comment type="similarity">
    <text evidence="1 7">Belongs to the SbcD family.</text>
</comment>
<dbReference type="NCBIfam" id="TIGR00619">
    <property type="entry name" value="sbcd"/>
    <property type="match status" value="1"/>
</dbReference>
<dbReference type="AlphaFoldDB" id="A0AAU7AUK4"/>
<evidence type="ECO:0000256" key="6">
    <source>
        <dbReference type="ARBA" id="ARBA00022839"/>
    </source>
</evidence>
<keyword evidence="7" id="KW-0255">Endonuclease</keyword>
<evidence type="ECO:0000256" key="5">
    <source>
        <dbReference type="ARBA" id="ARBA00022801"/>
    </source>
</evidence>
<dbReference type="InterPro" id="IPR026843">
    <property type="entry name" value="SbcD_C"/>
</dbReference>
<evidence type="ECO:0000259" key="9">
    <source>
        <dbReference type="Pfam" id="PF12320"/>
    </source>
</evidence>
<dbReference type="InterPro" id="IPR004843">
    <property type="entry name" value="Calcineurin-like_PHP"/>
</dbReference>
<evidence type="ECO:0000256" key="7">
    <source>
        <dbReference type="RuleBase" id="RU363069"/>
    </source>
</evidence>
<dbReference type="GO" id="GO:0004519">
    <property type="term" value="F:endonuclease activity"/>
    <property type="evidence" value="ECO:0007669"/>
    <property type="project" value="UniProtKB-KW"/>
</dbReference>
<keyword evidence="7" id="KW-0233">DNA recombination</keyword>
<dbReference type="GO" id="GO:0006310">
    <property type="term" value="P:DNA recombination"/>
    <property type="evidence" value="ECO:0007669"/>
    <property type="project" value="UniProtKB-KW"/>
</dbReference>
<evidence type="ECO:0000256" key="1">
    <source>
        <dbReference type="ARBA" id="ARBA00010555"/>
    </source>
</evidence>
<sequence length="377" mass="39542">MRFLHTADWHLGRSFHGASLIDAQAAWVDWLVDTARESRPDAVLVSGDVYDRALPPVDAVRLADDALKRLVEVAPVVMISGNHDSATRLGFGAGMFADAGLHLRTDVSQIGDPVVVGQAAIYGIPYLEPDVARPLLGVEARGHGPVMAAAMERVRADLATRPNVTRAVVLAHAFVAGGAESSSERDLAVGGAASIPGSIFAGVDYVALGHLHAPQRVGGRARYAGSPVAFSFSEAGHAKSVALVDLDGAVPAVELLPCPVARPLAVLRGELETLLADPALTGAEDAWVQVTLTDAARPAEAMERLRARFPHAVVLAFEPSGVVARSEESYAVRLRGLDDRELAAAFVEDVRGAGPSAAEQRLLDDALSAHRVAEAVS</sequence>
<dbReference type="InterPro" id="IPR004593">
    <property type="entry name" value="SbcD"/>
</dbReference>
<dbReference type="GO" id="GO:0008408">
    <property type="term" value="F:3'-5' exonuclease activity"/>
    <property type="evidence" value="ECO:0007669"/>
    <property type="project" value="InterPro"/>
</dbReference>
<keyword evidence="6 7" id="KW-0269">Exonuclease</keyword>
<dbReference type="InterPro" id="IPR050535">
    <property type="entry name" value="DNA_Repair-Maintenance_Comp"/>
</dbReference>
<name>A0AAU7AUK4_9ACTN</name>
<feature type="domain" description="Nuclease SbcCD subunit D C-terminal" evidence="9">
    <location>
        <begin position="261"/>
        <end position="349"/>
    </location>
</feature>
<keyword evidence="5 7" id="KW-0378">Hydrolase</keyword>
<accession>A0AAU7AUK4</accession>
<evidence type="ECO:0000256" key="4">
    <source>
        <dbReference type="ARBA" id="ARBA00022722"/>
    </source>
</evidence>
<dbReference type="RefSeq" id="WP_354701897.1">
    <property type="nucleotide sequence ID" value="NZ_CP114014.1"/>
</dbReference>
<dbReference type="Pfam" id="PF12320">
    <property type="entry name" value="SbcD_C"/>
    <property type="match status" value="1"/>
</dbReference>
<comment type="function">
    <text evidence="7">SbcCD cleaves DNA hairpin structures. These structures can inhibit DNA replication and are intermediates in certain DNA recombination reactions. The complex acts as a 3'-&gt;5' double strand exonuclease that can open hairpins. It also has a 5' single-strand endonuclease activity.</text>
</comment>
<feature type="domain" description="Calcineurin-like phosphoesterase" evidence="8">
    <location>
        <begin position="1"/>
        <end position="96"/>
    </location>
</feature>
<keyword evidence="7" id="KW-0235">DNA replication</keyword>
<dbReference type="Pfam" id="PF00149">
    <property type="entry name" value="Metallophos"/>
    <property type="match status" value="1"/>
</dbReference>
<dbReference type="SUPFAM" id="SSF56300">
    <property type="entry name" value="Metallo-dependent phosphatases"/>
    <property type="match status" value="1"/>
</dbReference>
<dbReference type="EMBL" id="CP114014">
    <property type="protein sequence ID" value="XAY05386.1"/>
    <property type="molecule type" value="Genomic_DNA"/>
</dbReference>
<dbReference type="PANTHER" id="PTHR30337">
    <property type="entry name" value="COMPONENT OF ATP-DEPENDENT DSDNA EXONUCLEASE"/>
    <property type="match status" value="1"/>
</dbReference>
<dbReference type="Gene3D" id="3.60.21.10">
    <property type="match status" value="1"/>
</dbReference>
<dbReference type="InterPro" id="IPR041796">
    <property type="entry name" value="Mre11_N"/>
</dbReference>
<dbReference type="PANTHER" id="PTHR30337:SF0">
    <property type="entry name" value="NUCLEASE SBCCD SUBUNIT D"/>
    <property type="match status" value="1"/>
</dbReference>
<proteinExistence type="inferred from homology"/>
<evidence type="ECO:0000259" key="8">
    <source>
        <dbReference type="Pfam" id="PF00149"/>
    </source>
</evidence>
<reference evidence="10" key="1">
    <citation type="submission" date="2022-12" db="EMBL/GenBank/DDBJ databases">
        <title>Paraconexibacter alkalitolerans sp. nov. and Baekduia alba sp. nov., isolated from soil and emended description of the genera Paraconexibacter (Chun et al., 2020) and Baekduia (An et al., 2020).</title>
        <authorList>
            <person name="Vieira S."/>
            <person name="Huber K.J."/>
            <person name="Geppert A."/>
            <person name="Wolf J."/>
            <person name="Neumann-Schaal M."/>
            <person name="Muesken M."/>
            <person name="Overmann J."/>
        </authorList>
    </citation>
    <scope>NUCLEOTIDE SEQUENCE</scope>
    <source>
        <strain evidence="10">AEG42_29</strain>
    </source>
</reference>
<organism evidence="10">
    <name type="scientific">Paraconexibacter sp. AEG42_29</name>
    <dbReference type="NCBI Taxonomy" id="2997339"/>
    <lineage>
        <taxon>Bacteria</taxon>
        <taxon>Bacillati</taxon>
        <taxon>Actinomycetota</taxon>
        <taxon>Thermoleophilia</taxon>
        <taxon>Solirubrobacterales</taxon>
        <taxon>Paraconexibacteraceae</taxon>
        <taxon>Paraconexibacter</taxon>
    </lineage>
</organism>
<dbReference type="InterPro" id="IPR029052">
    <property type="entry name" value="Metallo-depent_PP-like"/>
</dbReference>
<dbReference type="KEGG" id="parq:DSM112329_02236"/>
<gene>
    <name evidence="7 10" type="primary">sbcD</name>
    <name evidence="10" type="ORF">DSM112329_02236</name>
</gene>
<keyword evidence="4 7" id="KW-0540">Nuclease</keyword>
<evidence type="ECO:0000256" key="3">
    <source>
        <dbReference type="ARBA" id="ARBA00013365"/>
    </source>
</evidence>
<protein>
    <recommendedName>
        <fullName evidence="3 7">Nuclease SbcCD subunit D</fullName>
    </recommendedName>
</protein>
<evidence type="ECO:0000313" key="10">
    <source>
        <dbReference type="EMBL" id="XAY05386.1"/>
    </source>
</evidence>
<dbReference type="CDD" id="cd00840">
    <property type="entry name" value="MPP_Mre11_N"/>
    <property type="match status" value="1"/>
</dbReference>
<dbReference type="GO" id="GO:0006260">
    <property type="term" value="P:DNA replication"/>
    <property type="evidence" value="ECO:0007669"/>
    <property type="project" value="UniProtKB-KW"/>
</dbReference>
<comment type="subunit">
    <text evidence="2 7">Heterodimer of SbcC and SbcD.</text>
</comment>
<evidence type="ECO:0000256" key="2">
    <source>
        <dbReference type="ARBA" id="ARBA00011322"/>
    </source>
</evidence>